<dbReference type="InterPro" id="IPR002197">
    <property type="entry name" value="HTH_Fis"/>
</dbReference>
<keyword evidence="1" id="KW-0547">Nucleotide-binding</keyword>
<dbReference type="EMBL" id="WHJH01000007">
    <property type="protein sequence ID" value="NHZ89082.1"/>
    <property type="molecule type" value="Genomic_DNA"/>
</dbReference>
<dbReference type="PANTHER" id="PTHR32071:SF81">
    <property type="entry name" value="PROPIONATE CATABOLISM OPERON REGULATORY PROTEIN"/>
    <property type="match status" value="1"/>
</dbReference>
<dbReference type="Gene3D" id="1.10.10.60">
    <property type="entry name" value="Homeodomain-like"/>
    <property type="match status" value="1"/>
</dbReference>
<keyword evidence="4" id="KW-0804">Transcription</keyword>
<evidence type="ECO:0000256" key="4">
    <source>
        <dbReference type="ARBA" id="ARBA00023163"/>
    </source>
</evidence>
<dbReference type="InterPro" id="IPR012704">
    <property type="entry name" value="Sig_transdc_resp-reg_PrpR"/>
</dbReference>
<gene>
    <name evidence="6" type="primary">prpR</name>
    <name evidence="6" type="ORF">F2P45_08635</name>
</gene>
<evidence type="ECO:0000313" key="6">
    <source>
        <dbReference type="EMBL" id="NHZ89082.1"/>
    </source>
</evidence>
<comment type="caution">
    <text evidence="6">The sequence shown here is derived from an EMBL/GenBank/DDBJ whole genome shotgun (WGS) entry which is preliminary data.</text>
</comment>
<dbReference type="Pfam" id="PF02954">
    <property type="entry name" value="HTH_8"/>
    <property type="match status" value="1"/>
</dbReference>
<dbReference type="Gene3D" id="1.20.5.170">
    <property type="match status" value="1"/>
</dbReference>
<proteinExistence type="predicted"/>
<accession>A0ABX0NQZ8</accession>
<dbReference type="Gene3D" id="1.10.8.60">
    <property type="match status" value="1"/>
</dbReference>
<dbReference type="NCBIfam" id="NF011953">
    <property type="entry name" value="PRK15424.1"/>
    <property type="match status" value="1"/>
</dbReference>
<dbReference type="Pfam" id="PF06506">
    <property type="entry name" value="PrpR_N"/>
    <property type="match status" value="1"/>
</dbReference>
<dbReference type="NCBIfam" id="TIGR02329">
    <property type="entry name" value="propionate_PrpR"/>
    <property type="match status" value="1"/>
</dbReference>
<dbReference type="Gene3D" id="3.40.50.300">
    <property type="entry name" value="P-loop containing nucleotide triphosphate hydrolases"/>
    <property type="match status" value="1"/>
</dbReference>
<keyword evidence="3" id="KW-0805">Transcription regulation</keyword>
<dbReference type="PANTHER" id="PTHR32071">
    <property type="entry name" value="TRANSCRIPTIONAL REGULATORY PROTEIN"/>
    <property type="match status" value="1"/>
</dbReference>
<dbReference type="Proteomes" id="UP000609726">
    <property type="component" value="Unassembled WGS sequence"/>
</dbReference>
<dbReference type="PROSITE" id="PS00675">
    <property type="entry name" value="SIGMA54_INTERACT_1"/>
    <property type="match status" value="1"/>
</dbReference>
<evidence type="ECO:0000256" key="1">
    <source>
        <dbReference type="ARBA" id="ARBA00022741"/>
    </source>
</evidence>
<dbReference type="Pfam" id="PF25601">
    <property type="entry name" value="AAA_lid_14"/>
    <property type="match status" value="1"/>
</dbReference>
<evidence type="ECO:0000256" key="2">
    <source>
        <dbReference type="ARBA" id="ARBA00022840"/>
    </source>
</evidence>
<dbReference type="InterPro" id="IPR025944">
    <property type="entry name" value="Sigma_54_int_dom_CS"/>
</dbReference>
<dbReference type="PROSITE" id="PS00688">
    <property type="entry name" value="SIGMA54_INTERACT_3"/>
    <property type="match status" value="1"/>
</dbReference>
<dbReference type="InterPro" id="IPR002078">
    <property type="entry name" value="Sigma_54_int"/>
</dbReference>
<dbReference type="InterPro" id="IPR027417">
    <property type="entry name" value="P-loop_NTPase"/>
</dbReference>
<sequence length="550" mass="59925">MPYSSRSASEAGDKPVIWTVSVSRLSDLFRDITLEYDHLASIEPVNLGFDDAARHIRERMASERCDVVIAAGSNAAYLKGRVSVPVVIAKASGFDVMQALARARRVAERIGVITYQQQLPELAEFASTFGFAIAQRTYVTEEDARAQINDLKAAGIDAIVGAGLITDLAEEAGLTGVFVYSAASIRQAFDDALELARLTQLESNSGRRPVVADTMRTRHGLNDLRGDSQAMETLRQAVVLYARSPATVLIEGETGTGKELVAQAIHRESPRSLGANRPFVAVNCGAVAESLLESELFGHEEGAFTGARRGGHAGLFEAANRGTLFLDEIGEMPLPLQTRLLRVLEEREVVRVGGTRPIAINVRVISATHCDLEQRVREGRFRADLFYRLAVLRLALPPLRERAGDVVALAEWSLKNALAALGARPHPNLHAEMTGCAPLLERYGWPGNVRELRNLMERVALFLAAEPLQALTPAFVLSVAPELGREVRAPLAVEATAAETVEQTVQQTVEQVLARFGGRRDEAAAYLGISRTTLWRKLKLGSRLRGNDEL</sequence>
<organism evidence="6 7">
    <name type="scientific">Massilia mucilaginosa</name>
    <dbReference type="NCBI Taxonomy" id="2609282"/>
    <lineage>
        <taxon>Bacteria</taxon>
        <taxon>Pseudomonadati</taxon>
        <taxon>Pseudomonadota</taxon>
        <taxon>Betaproteobacteria</taxon>
        <taxon>Burkholderiales</taxon>
        <taxon>Oxalobacteraceae</taxon>
        <taxon>Telluria group</taxon>
        <taxon>Massilia</taxon>
    </lineage>
</organism>
<dbReference type="Gene3D" id="3.40.50.2300">
    <property type="match status" value="1"/>
</dbReference>
<dbReference type="PROSITE" id="PS50045">
    <property type="entry name" value="SIGMA54_INTERACT_4"/>
    <property type="match status" value="1"/>
</dbReference>
<dbReference type="SUPFAM" id="SSF159800">
    <property type="entry name" value="PrpR receptor domain-like"/>
    <property type="match status" value="1"/>
</dbReference>
<protein>
    <submittedName>
        <fullName evidence="6">Propionate catabolism operon regulatory protein PrpR</fullName>
    </submittedName>
</protein>
<evidence type="ECO:0000256" key="3">
    <source>
        <dbReference type="ARBA" id="ARBA00023015"/>
    </source>
</evidence>
<dbReference type="SUPFAM" id="SSF46689">
    <property type="entry name" value="Homeodomain-like"/>
    <property type="match status" value="1"/>
</dbReference>
<dbReference type="CDD" id="cd00009">
    <property type="entry name" value="AAA"/>
    <property type="match status" value="1"/>
</dbReference>
<dbReference type="InterPro" id="IPR003593">
    <property type="entry name" value="AAA+_ATPase"/>
</dbReference>
<dbReference type="InterPro" id="IPR010524">
    <property type="entry name" value="Sig_transdc_resp-reg_PrpR_N"/>
</dbReference>
<feature type="domain" description="Sigma-54 factor interaction" evidence="5">
    <location>
        <begin position="224"/>
        <end position="461"/>
    </location>
</feature>
<keyword evidence="2" id="KW-0067">ATP-binding</keyword>
<dbReference type="RefSeq" id="WP_166872919.1">
    <property type="nucleotide sequence ID" value="NZ_WHJH01000007.1"/>
</dbReference>
<dbReference type="Pfam" id="PF00158">
    <property type="entry name" value="Sigma54_activat"/>
    <property type="match status" value="1"/>
</dbReference>
<dbReference type="SUPFAM" id="SSF52540">
    <property type="entry name" value="P-loop containing nucleoside triphosphate hydrolases"/>
    <property type="match status" value="1"/>
</dbReference>
<dbReference type="InterPro" id="IPR058031">
    <property type="entry name" value="AAA_lid_NorR"/>
</dbReference>
<evidence type="ECO:0000259" key="5">
    <source>
        <dbReference type="PROSITE" id="PS50045"/>
    </source>
</evidence>
<dbReference type="InterPro" id="IPR009057">
    <property type="entry name" value="Homeodomain-like_sf"/>
</dbReference>
<reference evidence="6 7" key="1">
    <citation type="submission" date="2019-10" db="EMBL/GenBank/DDBJ databases">
        <title>Taxonomy of Antarctic Massilia spp.: description of Massilia rubra sp. nov., Massilia aquatica sp. nov., Massilia mucilaginosa sp. nov., Massilia frigida sp. nov. isolated from streams, lakes and regoliths.</title>
        <authorList>
            <person name="Holochova P."/>
            <person name="Sedlacek I."/>
            <person name="Kralova S."/>
            <person name="Maslanova I."/>
            <person name="Busse H.-J."/>
            <person name="Stankova E."/>
            <person name="Vrbovska V."/>
            <person name="Kovarovic V."/>
            <person name="Bartak M."/>
            <person name="Svec P."/>
            <person name="Pantucek R."/>
        </authorList>
    </citation>
    <scope>NUCLEOTIDE SEQUENCE [LARGE SCALE GENOMIC DNA]</scope>
    <source>
        <strain evidence="6 7">CCM 8733</strain>
    </source>
</reference>
<dbReference type="InterPro" id="IPR025662">
    <property type="entry name" value="Sigma_54_int_dom_ATP-bd_1"/>
</dbReference>
<name>A0ABX0NQZ8_9BURK</name>
<keyword evidence="7" id="KW-1185">Reference proteome</keyword>
<evidence type="ECO:0000313" key="7">
    <source>
        <dbReference type="Proteomes" id="UP000609726"/>
    </source>
</evidence>
<dbReference type="SMART" id="SM00382">
    <property type="entry name" value="AAA"/>
    <property type="match status" value="1"/>
</dbReference>